<dbReference type="GO" id="GO:0008422">
    <property type="term" value="F:beta-glucosidase activity"/>
    <property type="evidence" value="ECO:0007669"/>
    <property type="project" value="UniProtKB-EC"/>
</dbReference>
<dbReference type="InterPro" id="IPR017853">
    <property type="entry name" value="GH"/>
</dbReference>
<feature type="active site" description="Proton donor" evidence="9">
    <location>
        <position position="164"/>
    </location>
</feature>
<organism evidence="14 15">
    <name type="scientific">Herbidospora galbida</name>
    <dbReference type="NCBI Taxonomy" id="2575442"/>
    <lineage>
        <taxon>Bacteria</taxon>
        <taxon>Bacillati</taxon>
        <taxon>Actinomycetota</taxon>
        <taxon>Actinomycetes</taxon>
        <taxon>Streptosporangiales</taxon>
        <taxon>Streptosporangiaceae</taxon>
        <taxon>Herbidospora</taxon>
    </lineage>
</organism>
<dbReference type="PROSITE" id="PS00653">
    <property type="entry name" value="GLYCOSYL_HYDROL_F1_2"/>
    <property type="match status" value="1"/>
</dbReference>
<feature type="binding site" evidence="10">
    <location>
        <position position="121"/>
    </location>
    <ligand>
        <name>substrate</name>
    </ligand>
</feature>
<dbReference type="PANTHER" id="PTHR10353">
    <property type="entry name" value="GLYCOSYL HYDROLASE"/>
    <property type="match status" value="1"/>
</dbReference>
<dbReference type="Pfam" id="PF00232">
    <property type="entry name" value="Glyco_hydro_1"/>
    <property type="match status" value="1"/>
</dbReference>
<dbReference type="InterPro" id="IPR001360">
    <property type="entry name" value="Glyco_hydro_1"/>
</dbReference>
<dbReference type="PRINTS" id="PR00131">
    <property type="entry name" value="GLHYDRLASE1"/>
</dbReference>
<dbReference type="EMBL" id="SZQA01000048">
    <property type="protein sequence ID" value="TKK81095.1"/>
    <property type="molecule type" value="Genomic_DNA"/>
</dbReference>
<evidence type="ECO:0000256" key="1">
    <source>
        <dbReference type="ARBA" id="ARBA00000448"/>
    </source>
</evidence>
<dbReference type="InterPro" id="IPR018120">
    <property type="entry name" value="Glyco_hydro_1_AS"/>
</dbReference>
<gene>
    <name evidence="14" type="ORF">FDA94_34070</name>
</gene>
<evidence type="ECO:0000313" key="14">
    <source>
        <dbReference type="EMBL" id="TKK81095.1"/>
    </source>
</evidence>
<dbReference type="Gene3D" id="3.20.20.80">
    <property type="entry name" value="Glycosidases"/>
    <property type="match status" value="1"/>
</dbReference>
<sequence>MTPVRFPRDFVWGAATSAFQVEGATKEDGRGVSVWDTFAATPGNVRDGDTGDPGADQYHRFEQDVELMRELGLESYRFSIAWPRVQPTGAGRPNLKGLDYYKRLVDALVGAGIRPMVTLFHWDLPQALQDEGGWENRDTAHRFAEYAEIMYDALHVRDWITINEPKTVVDCGYRTGIHAPGVRDDDRALVACHHLLLAHGLASRVLHDRHPGRRIGPALNLHPTYPADDSPGAKEAARRQDARENRLYLEPVFTGAYPEEAMTRHDMIMDGDMEIISEKVDVLGVQYYTPLFMDAEQRRVVRHPVRVANWLEDYPDGLHDILLRVSRDHPGVPIVITENGLATDDAVAADGGVHDDDRISYLRGHIGAMHRAMKAGANVEGYHVWSLLDNFEWAEGYSQRFGIVHVDYETQKRIPKDSALWYRNLIETGELR</sequence>
<evidence type="ECO:0000256" key="11">
    <source>
        <dbReference type="PROSITE-ProRule" id="PRU10055"/>
    </source>
</evidence>
<comment type="caution">
    <text evidence="14">The sequence shown here is derived from an EMBL/GenBank/DDBJ whole genome shotgun (WGS) entry which is preliminary data.</text>
</comment>
<dbReference type="PROSITE" id="PS00572">
    <property type="entry name" value="GLYCOSYL_HYDROL_F1_1"/>
    <property type="match status" value="1"/>
</dbReference>
<dbReference type="EC" id="3.2.1.21" evidence="3 12"/>
<keyword evidence="5" id="KW-0136">Cellulose degradation</keyword>
<evidence type="ECO:0000256" key="2">
    <source>
        <dbReference type="ARBA" id="ARBA00010838"/>
    </source>
</evidence>
<keyword evidence="7 12" id="KW-0326">Glycosidase</keyword>
<evidence type="ECO:0000256" key="8">
    <source>
        <dbReference type="ARBA" id="ARBA00023326"/>
    </source>
</evidence>
<dbReference type="PANTHER" id="PTHR10353:SF36">
    <property type="entry name" value="LP05116P"/>
    <property type="match status" value="1"/>
</dbReference>
<dbReference type="InterPro" id="IPR017736">
    <property type="entry name" value="Glyco_hydro_1_beta-glucosidase"/>
</dbReference>
<evidence type="ECO:0000256" key="9">
    <source>
        <dbReference type="PIRSR" id="PIRSR617736-1"/>
    </source>
</evidence>
<feature type="binding site" evidence="10">
    <location>
        <position position="385"/>
    </location>
    <ligand>
        <name>substrate</name>
    </ligand>
</feature>
<dbReference type="OrthoDB" id="3182512at2"/>
<dbReference type="SUPFAM" id="SSF51445">
    <property type="entry name" value="(Trans)glycosidases"/>
    <property type="match status" value="1"/>
</dbReference>
<dbReference type="FunFam" id="3.20.20.80:FF:000004">
    <property type="entry name" value="Beta-glucosidase 6-phospho-beta-glucosidase"/>
    <property type="match status" value="1"/>
</dbReference>
<evidence type="ECO:0000313" key="15">
    <source>
        <dbReference type="Proteomes" id="UP000308705"/>
    </source>
</evidence>
<keyword evidence="4 12" id="KW-0378">Hydrolase</keyword>
<dbReference type="InterPro" id="IPR033132">
    <property type="entry name" value="GH_1_N_CS"/>
</dbReference>
<proteinExistence type="inferred from homology"/>
<evidence type="ECO:0000256" key="13">
    <source>
        <dbReference type="SAM" id="MobiDB-lite"/>
    </source>
</evidence>
<dbReference type="Proteomes" id="UP000308705">
    <property type="component" value="Unassembled WGS sequence"/>
</dbReference>
<feature type="binding site" evidence="10">
    <location>
        <position position="163"/>
    </location>
    <ligand>
        <name>substrate</name>
    </ligand>
</feature>
<keyword evidence="8" id="KW-0624">Polysaccharide degradation</keyword>
<dbReference type="NCBIfam" id="TIGR03356">
    <property type="entry name" value="BGL"/>
    <property type="match status" value="1"/>
</dbReference>
<feature type="binding site" evidence="10">
    <location>
        <position position="20"/>
    </location>
    <ligand>
        <name>substrate</name>
    </ligand>
</feature>
<evidence type="ECO:0000256" key="12">
    <source>
        <dbReference type="RuleBase" id="RU361175"/>
    </source>
</evidence>
<evidence type="ECO:0000256" key="4">
    <source>
        <dbReference type="ARBA" id="ARBA00022801"/>
    </source>
</evidence>
<feature type="compositionally biased region" description="Basic and acidic residues" evidence="13">
    <location>
        <begin position="231"/>
        <end position="240"/>
    </location>
</feature>
<feature type="binding site" evidence="10">
    <location>
        <position position="288"/>
    </location>
    <ligand>
        <name>substrate</name>
    </ligand>
</feature>
<feature type="region of interest" description="Disordered" evidence="13">
    <location>
        <begin position="217"/>
        <end position="240"/>
    </location>
</feature>
<dbReference type="GO" id="GO:0005829">
    <property type="term" value="C:cytosol"/>
    <property type="evidence" value="ECO:0007669"/>
    <property type="project" value="TreeGrafter"/>
</dbReference>
<evidence type="ECO:0000256" key="5">
    <source>
        <dbReference type="ARBA" id="ARBA00023001"/>
    </source>
</evidence>
<keyword evidence="15" id="KW-1185">Reference proteome</keyword>
<evidence type="ECO:0000256" key="10">
    <source>
        <dbReference type="PIRSR" id="PIRSR617736-2"/>
    </source>
</evidence>
<evidence type="ECO:0000256" key="6">
    <source>
        <dbReference type="ARBA" id="ARBA00023277"/>
    </source>
</evidence>
<protein>
    <recommendedName>
        <fullName evidence="3 12">Beta-glucosidase</fullName>
        <ecNumber evidence="3 12">3.2.1.21</ecNumber>
    </recommendedName>
</protein>
<dbReference type="GO" id="GO:0030245">
    <property type="term" value="P:cellulose catabolic process"/>
    <property type="evidence" value="ECO:0007669"/>
    <property type="project" value="UniProtKB-KW"/>
</dbReference>
<evidence type="ECO:0000256" key="7">
    <source>
        <dbReference type="ARBA" id="ARBA00023295"/>
    </source>
</evidence>
<feature type="binding site" evidence="10">
    <location>
        <begin position="392"/>
        <end position="393"/>
    </location>
    <ligand>
        <name>substrate</name>
    </ligand>
</feature>
<comment type="catalytic activity">
    <reaction evidence="1 12">
        <text>Hydrolysis of terminal, non-reducing beta-D-glucosyl residues with release of beta-D-glucose.</text>
        <dbReference type="EC" id="3.2.1.21"/>
    </reaction>
</comment>
<evidence type="ECO:0000256" key="3">
    <source>
        <dbReference type="ARBA" id="ARBA00012744"/>
    </source>
</evidence>
<dbReference type="RefSeq" id="WP_137251175.1">
    <property type="nucleotide sequence ID" value="NZ_SZQA01000048.1"/>
</dbReference>
<reference evidence="14 15" key="1">
    <citation type="submission" date="2019-04" db="EMBL/GenBank/DDBJ databases">
        <title>Herbidospora sp. NEAU-GS14.nov., a novel actinomycete isolated from soil.</title>
        <authorList>
            <person name="Han L."/>
        </authorList>
    </citation>
    <scope>NUCLEOTIDE SEQUENCE [LARGE SCALE GENOMIC DNA]</scope>
    <source>
        <strain evidence="14 15">NEAU-GS14</strain>
    </source>
</reference>
<dbReference type="AlphaFoldDB" id="A0A4U3LXU0"/>
<feature type="active site" description="Nucleophile" evidence="9 11">
    <location>
        <position position="338"/>
    </location>
</feature>
<accession>A0A4U3LXU0</accession>
<name>A0A4U3LXU0_9ACTN</name>
<keyword evidence="6" id="KW-0119">Carbohydrate metabolism</keyword>
<comment type="similarity">
    <text evidence="2 12">Belongs to the glycosyl hydrolase 1 family.</text>
</comment>